<protein>
    <recommendedName>
        <fullName evidence="1">Clr5 domain-containing protein</fullName>
    </recommendedName>
</protein>
<accession>W6YN42</accession>
<evidence type="ECO:0000259" key="1">
    <source>
        <dbReference type="Pfam" id="PF14420"/>
    </source>
</evidence>
<dbReference type="RefSeq" id="XP_007692762.1">
    <property type="nucleotide sequence ID" value="XM_007694572.1"/>
</dbReference>
<sequence length="173" mass="20153">MMKQKPRAQADRIDDATWNQHRETIHRLFILENRKLEGPEGVMEVMSRVHSFHWSSSSKAQYEARLRSWNLRKKITEREWAVVLLHVHTRARHGKKTLVIFNGALLDEERVTREINRRLSRYHGRPNILQDLPRIPLGFRLESPPSSPVPYADNAISGHNPTDCVDPDLLLAI</sequence>
<dbReference type="Proteomes" id="UP000054032">
    <property type="component" value="Unassembled WGS sequence"/>
</dbReference>
<dbReference type="InterPro" id="IPR025676">
    <property type="entry name" value="Clr5_dom"/>
</dbReference>
<feature type="domain" description="Clr5" evidence="1">
    <location>
        <begin position="15"/>
        <end position="73"/>
    </location>
</feature>
<dbReference type="Pfam" id="PF14420">
    <property type="entry name" value="Clr5"/>
    <property type="match status" value="1"/>
</dbReference>
<dbReference type="GeneID" id="19124557"/>
<organism evidence="2 3">
    <name type="scientific">Bipolaris oryzae ATCC 44560</name>
    <dbReference type="NCBI Taxonomy" id="930090"/>
    <lineage>
        <taxon>Eukaryota</taxon>
        <taxon>Fungi</taxon>
        <taxon>Dikarya</taxon>
        <taxon>Ascomycota</taxon>
        <taxon>Pezizomycotina</taxon>
        <taxon>Dothideomycetes</taxon>
        <taxon>Pleosporomycetidae</taxon>
        <taxon>Pleosporales</taxon>
        <taxon>Pleosporineae</taxon>
        <taxon>Pleosporaceae</taxon>
        <taxon>Bipolaris</taxon>
    </lineage>
</organism>
<proteinExistence type="predicted"/>
<name>W6YN42_COCMI</name>
<evidence type="ECO:0000313" key="2">
    <source>
        <dbReference type="EMBL" id="EUC40707.1"/>
    </source>
</evidence>
<dbReference type="OrthoDB" id="3910313at2759"/>
<dbReference type="HOGENOM" id="CLU_1664856_0_0_1"/>
<dbReference type="eggNOG" id="ENOG502RZNG">
    <property type="taxonomic scope" value="Eukaryota"/>
</dbReference>
<reference evidence="2 3" key="1">
    <citation type="journal article" date="2013" name="PLoS Genet.">
        <title>Comparative genome structure, secondary metabolite, and effector coding capacity across Cochliobolus pathogens.</title>
        <authorList>
            <person name="Condon B.J."/>
            <person name="Leng Y."/>
            <person name="Wu D."/>
            <person name="Bushley K.E."/>
            <person name="Ohm R.A."/>
            <person name="Otillar R."/>
            <person name="Martin J."/>
            <person name="Schackwitz W."/>
            <person name="Grimwood J."/>
            <person name="MohdZainudin N."/>
            <person name="Xue C."/>
            <person name="Wang R."/>
            <person name="Manning V.A."/>
            <person name="Dhillon B."/>
            <person name="Tu Z.J."/>
            <person name="Steffenson B.J."/>
            <person name="Salamov A."/>
            <person name="Sun H."/>
            <person name="Lowry S."/>
            <person name="LaButti K."/>
            <person name="Han J."/>
            <person name="Copeland A."/>
            <person name="Lindquist E."/>
            <person name="Barry K."/>
            <person name="Schmutz J."/>
            <person name="Baker S.E."/>
            <person name="Ciuffetti L.M."/>
            <person name="Grigoriev I.V."/>
            <person name="Zhong S."/>
            <person name="Turgeon B.G."/>
        </authorList>
    </citation>
    <scope>NUCLEOTIDE SEQUENCE [LARGE SCALE GENOMIC DNA]</scope>
    <source>
        <strain evidence="2 3">ATCC 44560</strain>
    </source>
</reference>
<dbReference type="PANTHER" id="PTHR38788:SF3">
    <property type="entry name" value="CLR5 DOMAIN-CONTAINING PROTEIN"/>
    <property type="match status" value="1"/>
</dbReference>
<dbReference type="AlphaFoldDB" id="W6YN42"/>
<keyword evidence="3" id="KW-1185">Reference proteome</keyword>
<dbReference type="STRING" id="930090.W6YN42"/>
<feature type="non-terminal residue" evidence="2">
    <location>
        <position position="173"/>
    </location>
</feature>
<dbReference type="PANTHER" id="PTHR38788">
    <property type="entry name" value="CLR5 DOMAIN-CONTAINING PROTEIN"/>
    <property type="match status" value="1"/>
</dbReference>
<dbReference type="KEGG" id="bor:COCMIDRAFT_52771"/>
<gene>
    <name evidence="2" type="ORF">COCMIDRAFT_52771</name>
</gene>
<dbReference type="EMBL" id="KI964144">
    <property type="protein sequence ID" value="EUC40707.1"/>
    <property type="molecule type" value="Genomic_DNA"/>
</dbReference>
<evidence type="ECO:0000313" key="3">
    <source>
        <dbReference type="Proteomes" id="UP000054032"/>
    </source>
</evidence>